<keyword evidence="3" id="KW-0614">Plasmid</keyword>
<evidence type="ECO:0000259" key="2">
    <source>
        <dbReference type="Pfam" id="PF13229"/>
    </source>
</evidence>
<dbReference type="SMART" id="SM00710">
    <property type="entry name" value="PbH1"/>
    <property type="match status" value="29"/>
</dbReference>
<accession>A0A1Z4KW78</accession>
<feature type="domain" description="Right handed beta helix" evidence="2">
    <location>
        <begin position="471"/>
        <end position="622"/>
    </location>
</feature>
<feature type="domain" description="Right handed beta helix" evidence="2">
    <location>
        <begin position="1037"/>
        <end position="1189"/>
    </location>
</feature>
<protein>
    <recommendedName>
        <fullName evidence="2">Right handed beta helix domain-containing protein</fullName>
    </recommendedName>
</protein>
<evidence type="ECO:0000313" key="4">
    <source>
        <dbReference type="Proteomes" id="UP000217507"/>
    </source>
</evidence>
<dbReference type="InterPro" id="IPR006626">
    <property type="entry name" value="PbH1"/>
</dbReference>
<keyword evidence="1" id="KW-0732">Signal</keyword>
<name>A0A1Z4KW78_ANAVA</name>
<evidence type="ECO:0000256" key="1">
    <source>
        <dbReference type="SAM" id="SignalP"/>
    </source>
</evidence>
<dbReference type="InterPro" id="IPR011050">
    <property type="entry name" value="Pectin_lyase_fold/virulence"/>
</dbReference>
<gene>
    <name evidence="3" type="ORF">NIES23_59960</name>
</gene>
<dbReference type="SUPFAM" id="SSF51126">
    <property type="entry name" value="Pectin lyase-like"/>
    <property type="match status" value="3"/>
</dbReference>
<proteinExistence type="predicted"/>
<dbReference type="NCBIfam" id="TIGR03804">
    <property type="entry name" value="para_beta_helix"/>
    <property type="match status" value="1"/>
</dbReference>
<evidence type="ECO:0000313" key="3">
    <source>
        <dbReference type="EMBL" id="BAY73168.1"/>
    </source>
</evidence>
<dbReference type="Pfam" id="PF13229">
    <property type="entry name" value="Beta_helix"/>
    <property type="match status" value="3"/>
</dbReference>
<dbReference type="Gene3D" id="2.160.20.10">
    <property type="entry name" value="Single-stranded right-handed beta-helix, Pectin lyase-like"/>
    <property type="match status" value="4"/>
</dbReference>
<dbReference type="Proteomes" id="UP000217507">
    <property type="component" value="Plasmid Plasmid2 dna"/>
</dbReference>
<dbReference type="InterPro" id="IPR012334">
    <property type="entry name" value="Pectin_lyas_fold"/>
</dbReference>
<dbReference type="InterPro" id="IPR039448">
    <property type="entry name" value="Beta_helix"/>
</dbReference>
<geneLocation type="plasmid" evidence="3">
    <name>plasmid2</name>
</geneLocation>
<reference evidence="3 4" key="1">
    <citation type="submission" date="2017-06" db="EMBL/GenBank/DDBJ databases">
        <title>Genome sequencing of cyanobaciteial culture collection at National Institute for Environmental Studies (NIES).</title>
        <authorList>
            <person name="Hirose Y."/>
            <person name="Shimura Y."/>
            <person name="Fujisawa T."/>
            <person name="Nakamura Y."/>
            <person name="Kawachi M."/>
        </authorList>
    </citation>
    <scope>NUCLEOTIDE SEQUENCE [LARGE SCALE GENOMIC DNA]</scope>
    <source>
        <strain evidence="3 4">NIES-23</strain>
        <plasmid evidence="4">Plasmid Plasmid2 dna</plasmid>
    </source>
</reference>
<dbReference type="InterPro" id="IPR022441">
    <property type="entry name" value="Para_beta_helix_rpt-2"/>
</dbReference>
<feature type="signal peptide" evidence="1">
    <location>
        <begin position="1"/>
        <end position="24"/>
    </location>
</feature>
<feature type="chain" id="PRO_5013210033" description="Right handed beta helix domain-containing protein" evidence="1">
    <location>
        <begin position="25"/>
        <end position="1366"/>
    </location>
</feature>
<feature type="domain" description="Right handed beta helix" evidence="2">
    <location>
        <begin position="826"/>
        <end position="972"/>
    </location>
</feature>
<organism evidence="3 4">
    <name type="scientific">Trichormus variabilis NIES-23</name>
    <dbReference type="NCBI Taxonomy" id="1973479"/>
    <lineage>
        <taxon>Bacteria</taxon>
        <taxon>Bacillati</taxon>
        <taxon>Cyanobacteriota</taxon>
        <taxon>Cyanophyceae</taxon>
        <taxon>Nostocales</taxon>
        <taxon>Nostocaceae</taxon>
        <taxon>Trichormus</taxon>
    </lineage>
</organism>
<sequence>MNNLQYLGYIAFLGVLVSASTVSAQTPASTTAQVFTPRVGVRYTTEGAGYESFSSFEGFLPVLQIPGNSLTFLQGKLLLDNDSNLATNILLGHRIFSEEANRVIGGYISYSTRDTGKSNFDQLGLGFETLGVWDFRFNAYLPLNGSENQVEQANLPFFQGDSLMVQRSRFLEVAMSGVDAEVGTRLASLGSGDLRGYAGVYYYSGGESREAFGWKTRIEARPNDFLGFSLSLQNDDLFDTRLVFSIGANFPGSGARRGKPSKNSALTRMAQSVDNQATILVAVENRTDVFAAMVEPEEEGSTNSIDTPTNNTDNSEQLIIIHVAPGGTGNGTFESPYGSIAQALAVAKADNVIYVRSDENTVFPPFTIPNDVRVFSSSPVQVVNVKGLGIVTLPLSGSGIHPTITGTVNSGNGLITLGNNSVISGFNLQVAGNEGARGIQGINISNVIIDNNKISNPFGEGIYLENIAGTTIIHSNTINNVVGNAINLSQVSTTEITNNLINNITGTGILLTNVSDTSSITNNTISNTTGDGIQLSQVISPTITNNSITNSGNRGIFIENSTGTINISDNTLTDNNQEAIKLTEVTGTTTINQNTINGSNNSTGIDIANTTGDINLTIANNNLSENFNDIRVDLSTTTGTLQINNNIISNHGTAIDLQLVENTNLTNATINNNQITGTATSTTSQGIHLQAYDNAAIGDFEVSDNTISNMTNGDGTNFQLNGSSTATFNIAGNTISNIQDTDPGDFNFTEGINVEVFDNAKAEITVANNNISQVPVGNGIYMQFAGGDNAGSIDITDNTISQITTEGNGIDLQFFDNFDSNTNINTTVNIARNNISDIQGTGINAFNETPDNTIIVTVDQNTISNSSGDGINLNGVNNAQVINNNITNAGEQGIQVENANGTINVDSNTITDAQQESISLSEVTGTVSVSQNIVNGNNNHNGITITNIQGESNLLVNGNTLTENFNDIRVSLSNTTGTVEINNNIIENSGTAIDLQLGENTNLTNATINNNQITGTATSTTSQGINLQAYDNAAIGDFEVSGNTISNMTNGDGTNFQLNGSSTATFNIAGNTISNIQDTISNSFRDGINLNGVNNAQVINNNITNAGEQGIQVENANGTINVDSNTITDAQQESISLSEVTGTVSVSQNIANGNNNHNGIAIANTSSTTNLTVNSNQLTENFNDIRVSLSDTIGTLQINDNTISNNGTAMDVQLGANTNLTSVSLNNNQITGVDADITSSGINLQAFDNVVAGNVTAAGNTINTITNGDGMNFQLNGTSTATFQIATNIISNIRDTDAGDANFTDGINFEIFDAAGSTVELSNNVIDQIQGYGISITIFSSGSVNVTISNDNQITNTQDGEVFIAP</sequence>
<dbReference type="EMBL" id="AP018218">
    <property type="protein sequence ID" value="BAY73168.1"/>
    <property type="molecule type" value="Genomic_DNA"/>
</dbReference>